<gene>
    <name evidence="1" type="ORF">AXF12_08120</name>
    <name evidence="2" type="ORF">SAMEA44541418_00061</name>
</gene>
<dbReference type="KEGG" id="chg:AXF12_08120"/>
<dbReference type="Proteomes" id="UP000215539">
    <property type="component" value="Chromosome 1"/>
</dbReference>
<sequence length="179" mass="20499">MRRIVLVITLLLIGQWAVAQENILSPEYQQAHNPNRWTYGGNIGLTFSEWGTGFTVTPRLGYKVTEDFEVAAQVNYNLQHTRYYRNQFLGVGPSLTYYILRNFYVSSSFEHYFVSQKDKDTKKTFTTEEDALYIGGGYMQQLGERVYMQIGVSYNVLYKKDSSIFSTGIVPNVGIIIGL</sequence>
<dbReference type="AlphaFoldDB" id="A0AAX2GTZ3"/>
<reference evidence="2 4" key="2">
    <citation type="submission" date="2017-06" db="EMBL/GenBank/DDBJ databases">
        <authorList>
            <consortium name="Pathogen Informatics"/>
        </authorList>
    </citation>
    <scope>NUCLEOTIDE SEQUENCE [LARGE SCALE GENOMIC DNA]</scope>
    <source>
        <strain evidence="2 4">NCTC12947</strain>
    </source>
</reference>
<dbReference type="Proteomes" id="UP000065822">
    <property type="component" value="Chromosome"/>
</dbReference>
<protein>
    <recommendedName>
        <fullName evidence="5">Outer membrane protein beta-barrel domain-containing protein</fullName>
    </recommendedName>
</protein>
<dbReference type="RefSeq" id="WP_066430107.1">
    <property type="nucleotide sequence ID" value="NZ_CP014227.1"/>
</dbReference>
<evidence type="ECO:0000313" key="2">
    <source>
        <dbReference type="EMBL" id="SNV01141.1"/>
    </source>
</evidence>
<organism evidence="2 4">
    <name type="scientific">Capnocytophaga haemolytica</name>
    <dbReference type="NCBI Taxonomy" id="45243"/>
    <lineage>
        <taxon>Bacteria</taxon>
        <taxon>Pseudomonadati</taxon>
        <taxon>Bacteroidota</taxon>
        <taxon>Flavobacteriia</taxon>
        <taxon>Flavobacteriales</taxon>
        <taxon>Flavobacteriaceae</taxon>
        <taxon>Capnocytophaga</taxon>
    </lineage>
</organism>
<name>A0AAX2GTZ3_9FLAO</name>
<dbReference type="EMBL" id="CP014227">
    <property type="protein sequence ID" value="AMD85480.1"/>
    <property type="molecule type" value="Genomic_DNA"/>
</dbReference>
<evidence type="ECO:0000313" key="1">
    <source>
        <dbReference type="EMBL" id="AMD85480.1"/>
    </source>
</evidence>
<keyword evidence="3" id="KW-1185">Reference proteome</keyword>
<evidence type="ECO:0008006" key="5">
    <source>
        <dbReference type="Google" id="ProtNLM"/>
    </source>
</evidence>
<evidence type="ECO:0000313" key="4">
    <source>
        <dbReference type="Proteomes" id="UP000215539"/>
    </source>
</evidence>
<reference evidence="1 3" key="1">
    <citation type="submission" date="2016-02" db="EMBL/GenBank/DDBJ databases">
        <authorList>
            <person name="Holder M.E."/>
            <person name="Ajami N.J."/>
            <person name="Petrosino J.F."/>
        </authorList>
    </citation>
    <scope>NUCLEOTIDE SEQUENCE [LARGE SCALE GENOMIC DNA]</scope>
    <source>
        <strain evidence="1 3">CCUG 32990</strain>
    </source>
</reference>
<dbReference type="EMBL" id="LT906449">
    <property type="protein sequence ID" value="SNV01141.1"/>
    <property type="molecule type" value="Genomic_DNA"/>
</dbReference>
<accession>A0AAX2GTZ3</accession>
<evidence type="ECO:0000313" key="3">
    <source>
        <dbReference type="Proteomes" id="UP000065822"/>
    </source>
</evidence>
<proteinExistence type="predicted"/>